<protein>
    <recommendedName>
        <fullName evidence="8">NlpC/P60 domain-containing protein</fullName>
    </recommendedName>
</protein>
<evidence type="ECO:0000259" key="8">
    <source>
        <dbReference type="PROSITE" id="PS51935"/>
    </source>
</evidence>
<feature type="domain" description="NlpC/P60" evidence="8">
    <location>
        <begin position="428"/>
        <end position="554"/>
    </location>
</feature>
<evidence type="ECO:0000256" key="2">
    <source>
        <dbReference type="ARBA" id="ARBA00022670"/>
    </source>
</evidence>
<dbReference type="Pfam" id="PF00877">
    <property type="entry name" value="NLPC_P60"/>
    <property type="match status" value="1"/>
</dbReference>
<dbReference type="InterPro" id="IPR000064">
    <property type="entry name" value="NLP_P60_dom"/>
</dbReference>
<feature type="compositionally biased region" description="Low complexity" evidence="6">
    <location>
        <begin position="385"/>
        <end position="401"/>
    </location>
</feature>
<evidence type="ECO:0000256" key="3">
    <source>
        <dbReference type="ARBA" id="ARBA00022801"/>
    </source>
</evidence>
<name>A0ABP7DUY8_9MICC</name>
<keyword evidence="5" id="KW-0175">Coiled coil</keyword>
<evidence type="ECO:0000256" key="1">
    <source>
        <dbReference type="ARBA" id="ARBA00007074"/>
    </source>
</evidence>
<gene>
    <name evidence="9" type="ORF">GCM10022377_24450</name>
</gene>
<dbReference type="PANTHER" id="PTHR47359:SF3">
    <property type="entry name" value="NLP_P60 DOMAIN-CONTAINING PROTEIN-RELATED"/>
    <property type="match status" value="1"/>
</dbReference>
<proteinExistence type="inferred from homology"/>
<feature type="compositionally biased region" description="Pro residues" evidence="6">
    <location>
        <begin position="402"/>
        <end position="422"/>
    </location>
</feature>
<evidence type="ECO:0000256" key="7">
    <source>
        <dbReference type="SAM" id="SignalP"/>
    </source>
</evidence>
<keyword evidence="2" id="KW-0645">Protease</keyword>
<reference evidence="10" key="1">
    <citation type="journal article" date="2019" name="Int. J. Syst. Evol. Microbiol.">
        <title>The Global Catalogue of Microorganisms (GCM) 10K type strain sequencing project: providing services to taxonomists for standard genome sequencing and annotation.</title>
        <authorList>
            <consortium name="The Broad Institute Genomics Platform"/>
            <consortium name="The Broad Institute Genome Sequencing Center for Infectious Disease"/>
            <person name="Wu L."/>
            <person name="Ma J."/>
        </authorList>
    </citation>
    <scope>NUCLEOTIDE SEQUENCE [LARGE SCALE GENOMIC DNA]</scope>
    <source>
        <strain evidence="10">JCM 16961</strain>
    </source>
</reference>
<organism evidence="9 10">
    <name type="scientific">Zhihengliuella alba</name>
    <dbReference type="NCBI Taxonomy" id="547018"/>
    <lineage>
        <taxon>Bacteria</taxon>
        <taxon>Bacillati</taxon>
        <taxon>Actinomycetota</taxon>
        <taxon>Actinomycetes</taxon>
        <taxon>Micrococcales</taxon>
        <taxon>Micrococcaceae</taxon>
        <taxon>Zhihengliuella</taxon>
    </lineage>
</organism>
<sequence length="554" mass="57168">MAQRKVFVTALCSLAMVAGTALAGTSAAAAPLAGPLPSAVGSSFVPSSFVSTTRLPSAEEIEAAKSDPAQLDAMIARVEQAILESSARLGEAEASALVEQEAATAAQEALAVQTAAAEEARQNAAKAEEYYSAVKSQVGEIASDLYRNGGVNPAVNALLTQNDESNDVLYKTATMTALASNRADTLASATQAAQLWEQWRTYASDLEEAAADAAGVSEEALASAERERADYEAALAAQQEARTQLVNQLAQLRETTAAEESARMAQVEEEQREAELAEAMEVVPAAAPEAPQPVAAPDLPAPPPAVPAAAPSNTIVNRPTPEPGPAAEAEAAAEPAARETRAPQPAPAATPTRETTPTPKATPKPTPKATPKPSPKPTPTPTPTPTRTATPAPSPTRTQAPAPAPAPAPKPKPKPKPAPEPVQPVASGSSKEAAISWALNTAADNSNTYRYGANGPSQWDCSSFTQRAFAQSGVSLPRTSGSQYGAGTKVPLSQLRRGDLVFSANSGGSIYHVAIYLGNGQVVHARNPNVPAAQQISVTSLAYVNNIVSYGVRY</sequence>
<evidence type="ECO:0000256" key="5">
    <source>
        <dbReference type="SAM" id="Coils"/>
    </source>
</evidence>
<dbReference type="Proteomes" id="UP001501536">
    <property type="component" value="Unassembled WGS sequence"/>
</dbReference>
<dbReference type="RefSeq" id="WP_344885073.1">
    <property type="nucleotide sequence ID" value="NZ_BAABCJ010000006.1"/>
</dbReference>
<dbReference type="PANTHER" id="PTHR47359">
    <property type="entry name" value="PEPTIDOGLYCAN DL-ENDOPEPTIDASE CWLO"/>
    <property type="match status" value="1"/>
</dbReference>
<feature type="compositionally biased region" description="Low complexity" evidence="6">
    <location>
        <begin position="347"/>
        <end position="359"/>
    </location>
</feature>
<feature type="compositionally biased region" description="Pro residues" evidence="6">
    <location>
        <begin position="360"/>
        <end position="384"/>
    </location>
</feature>
<comment type="caution">
    <text evidence="9">The sequence shown here is derived from an EMBL/GenBank/DDBJ whole genome shotgun (WGS) entry which is preliminary data.</text>
</comment>
<feature type="chain" id="PRO_5045745609" description="NlpC/P60 domain-containing protein" evidence="7">
    <location>
        <begin position="24"/>
        <end position="554"/>
    </location>
</feature>
<dbReference type="PROSITE" id="PS51935">
    <property type="entry name" value="NLPC_P60"/>
    <property type="match status" value="1"/>
</dbReference>
<feature type="compositionally biased region" description="Low complexity" evidence="6">
    <location>
        <begin position="325"/>
        <end position="335"/>
    </location>
</feature>
<dbReference type="InterPro" id="IPR038765">
    <property type="entry name" value="Papain-like_cys_pep_sf"/>
</dbReference>
<feature type="coiled-coil region" evidence="5">
    <location>
        <begin position="214"/>
        <end position="277"/>
    </location>
</feature>
<comment type="similarity">
    <text evidence="1">Belongs to the peptidase C40 family.</text>
</comment>
<dbReference type="InterPro" id="IPR051794">
    <property type="entry name" value="PG_Endopeptidase_C40"/>
</dbReference>
<keyword evidence="4" id="KW-0788">Thiol protease</keyword>
<evidence type="ECO:0000256" key="6">
    <source>
        <dbReference type="SAM" id="MobiDB-lite"/>
    </source>
</evidence>
<feature type="region of interest" description="Disordered" evidence="6">
    <location>
        <begin position="291"/>
        <end position="429"/>
    </location>
</feature>
<dbReference type="SUPFAM" id="SSF54001">
    <property type="entry name" value="Cysteine proteinases"/>
    <property type="match status" value="1"/>
</dbReference>
<feature type="signal peptide" evidence="7">
    <location>
        <begin position="1"/>
        <end position="23"/>
    </location>
</feature>
<keyword evidence="7" id="KW-0732">Signal</keyword>
<evidence type="ECO:0000313" key="9">
    <source>
        <dbReference type="EMBL" id="GAA3709915.1"/>
    </source>
</evidence>
<keyword evidence="10" id="KW-1185">Reference proteome</keyword>
<dbReference type="EMBL" id="BAABCJ010000006">
    <property type="protein sequence ID" value="GAA3709915.1"/>
    <property type="molecule type" value="Genomic_DNA"/>
</dbReference>
<accession>A0ABP7DUY8</accession>
<keyword evidence="3" id="KW-0378">Hydrolase</keyword>
<dbReference type="Gene3D" id="3.90.1720.10">
    <property type="entry name" value="endopeptidase domain like (from Nostoc punctiforme)"/>
    <property type="match status" value="1"/>
</dbReference>
<evidence type="ECO:0000313" key="10">
    <source>
        <dbReference type="Proteomes" id="UP001501536"/>
    </source>
</evidence>
<evidence type="ECO:0000256" key="4">
    <source>
        <dbReference type="ARBA" id="ARBA00022807"/>
    </source>
</evidence>